<protein>
    <recommendedName>
        <fullName evidence="5">P-type ATPase C-terminal domain-containing protein</fullName>
    </recommendedName>
</protein>
<dbReference type="AlphaFoldDB" id="A0A5K1HHL4"/>
<dbReference type="InterPro" id="IPR032630">
    <property type="entry name" value="P_typ_ATPase_c"/>
</dbReference>
<evidence type="ECO:0000256" key="1">
    <source>
        <dbReference type="ARBA" id="ARBA00004141"/>
    </source>
</evidence>
<keyword evidence="4" id="KW-0812">Transmembrane</keyword>
<evidence type="ECO:0000313" key="6">
    <source>
        <dbReference type="EMBL" id="VVW87172.1"/>
    </source>
</evidence>
<dbReference type="GO" id="GO:0045332">
    <property type="term" value="P:phospholipid translocation"/>
    <property type="evidence" value="ECO:0007669"/>
    <property type="project" value="TreeGrafter"/>
</dbReference>
<dbReference type="PANTHER" id="PTHR24092">
    <property type="entry name" value="PROBABLE PHOSPHOLIPID-TRANSPORTING ATPASE"/>
    <property type="match status" value="1"/>
</dbReference>
<feature type="transmembrane region" description="Helical" evidence="4">
    <location>
        <begin position="36"/>
        <end position="56"/>
    </location>
</feature>
<dbReference type="PANTHER" id="PTHR24092:SF150">
    <property type="entry name" value="PHOSPHOLIPID-TRANSPORTING ATPASE"/>
    <property type="match status" value="1"/>
</dbReference>
<dbReference type="GO" id="GO:0140326">
    <property type="term" value="F:ATPase-coupled intramembrane lipid transporter activity"/>
    <property type="evidence" value="ECO:0007669"/>
    <property type="project" value="TreeGrafter"/>
</dbReference>
<comment type="subcellular location">
    <subcellularLocation>
        <location evidence="1">Membrane</location>
        <topology evidence="1">Multi-pass membrane protein</topology>
    </subcellularLocation>
</comment>
<dbReference type="GO" id="GO:0046872">
    <property type="term" value="F:metal ion binding"/>
    <property type="evidence" value="ECO:0007669"/>
    <property type="project" value="UniProtKB-KW"/>
</dbReference>
<reference evidence="6" key="1">
    <citation type="submission" date="2019-09" db="EMBL/GenBank/DDBJ databases">
        <authorList>
            <person name="Zhang L."/>
        </authorList>
    </citation>
    <scope>NUCLEOTIDE SEQUENCE</scope>
</reference>
<keyword evidence="4" id="KW-0472">Membrane</keyword>
<keyword evidence="4" id="KW-1133">Transmembrane helix</keyword>
<proteinExistence type="predicted"/>
<evidence type="ECO:0000256" key="2">
    <source>
        <dbReference type="ARBA" id="ARBA00022723"/>
    </source>
</evidence>
<organism evidence="6">
    <name type="scientific">Nymphaea colorata</name>
    <name type="common">pocket water lily</name>
    <dbReference type="NCBI Taxonomy" id="210225"/>
    <lineage>
        <taxon>Eukaryota</taxon>
        <taxon>Viridiplantae</taxon>
        <taxon>Streptophyta</taxon>
        <taxon>Embryophyta</taxon>
        <taxon>Tracheophyta</taxon>
        <taxon>Spermatophyta</taxon>
        <taxon>Magnoliopsida</taxon>
        <taxon>Nymphaeales</taxon>
        <taxon>Nymphaeaceae</taxon>
        <taxon>Nymphaea</taxon>
    </lineage>
</organism>
<dbReference type="GO" id="GO:0005886">
    <property type="term" value="C:plasma membrane"/>
    <property type="evidence" value="ECO:0007669"/>
    <property type="project" value="TreeGrafter"/>
</dbReference>
<feature type="domain" description="P-type ATPase C-terminal" evidence="5">
    <location>
        <begin position="4"/>
        <end position="92"/>
    </location>
</feature>
<evidence type="ECO:0000256" key="3">
    <source>
        <dbReference type="ARBA" id="ARBA00022842"/>
    </source>
</evidence>
<evidence type="ECO:0000256" key="4">
    <source>
        <dbReference type="SAM" id="Phobius"/>
    </source>
</evidence>
<name>A0A5K1HHL4_9MAGN</name>
<dbReference type="InterPro" id="IPR023298">
    <property type="entry name" value="ATPase_P-typ_TM_dom_sf"/>
</dbReference>
<accession>A0A5K1HHL4</accession>
<dbReference type="SUPFAM" id="SSF81665">
    <property type="entry name" value="Calcium ATPase, transmembrane domain M"/>
    <property type="match status" value="1"/>
</dbReference>
<dbReference type="EMBL" id="LR722052">
    <property type="protein sequence ID" value="VVW87172.1"/>
    <property type="molecule type" value="Genomic_DNA"/>
</dbReference>
<keyword evidence="3" id="KW-0460">Magnesium</keyword>
<feature type="transmembrane region" description="Helical" evidence="4">
    <location>
        <begin position="68"/>
        <end position="88"/>
    </location>
</feature>
<sequence>MGAVLASDYALPEFRMLWRLLLVHGRWNYIRISEMILYFFYKNMLFTIPQFIFAFYCGFSGQTIFDDVYISLYNLVFTSLPLVVRAILEQDVYYVQPKHE</sequence>
<keyword evidence="2" id="KW-0479">Metal-binding</keyword>
<gene>
    <name evidence="6" type="ORF">NYM_LOCUS29724</name>
</gene>
<evidence type="ECO:0000259" key="5">
    <source>
        <dbReference type="Pfam" id="PF16212"/>
    </source>
</evidence>
<dbReference type="Pfam" id="PF16212">
    <property type="entry name" value="PhoLip_ATPase_C"/>
    <property type="match status" value="1"/>
</dbReference>